<proteinExistence type="predicted"/>
<reference evidence="3" key="1">
    <citation type="submission" date="2016-10" db="EMBL/GenBank/DDBJ databases">
        <authorList>
            <person name="Varghese N."/>
            <person name="Submissions S."/>
        </authorList>
    </citation>
    <scope>NUCLEOTIDE SEQUENCE [LARGE SCALE GENOMIC DNA]</scope>
    <source>
        <strain evidence="3">DSM 12111</strain>
    </source>
</reference>
<evidence type="ECO:0000313" key="3">
    <source>
        <dbReference type="Proteomes" id="UP000242849"/>
    </source>
</evidence>
<keyword evidence="1" id="KW-1133">Transmembrane helix</keyword>
<keyword evidence="1" id="KW-0812">Transmembrane</keyword>
<feature type="transmembrane region" description="Helical" evidence="1">
    <location>
        <begin position="46"/>
        <end position="66"/>
    </location>
</feature>
<dbReference type="Proteomes" id="UP000242849">
    <property type="component" value="Unassembled WGS sequence"/>
</dbReference>
<evidence type="ECO:0000256" key="1">
    <source>
        <dbReference type="SAM" id="Phobius"/>
    </source>
</evidence>
<dbReference type="OrthoDB" id="6915623at2"/>
<evidence type="ECO:0000313" key="2">
    <source>
        <dbReference type="EMBL" id="SED88955.1"/>
    </source>
</evidence>
<organism evidence="2 3">
    <name type="scientific">Pseudomonas anguilliseptica</name>
    <dbReference type="NCBI Taxonomy" id="53406"/>
    <lineage>
        <taxon>Bacteria</taxon>
        <taxon>Pseudomonadati</taxon>
        <taxon>Pseudomonadota</taxon>
        <taxon>Gammaproteobacteria</taxon>
        <taxon>Pseudomonadales</taxon>
        <taxon>Pseudomonadaceae</taxon>
        <taxon>Pseudomonas</taxon>
    </lineage>
</organism>
<accession>A0A1H5ECX7</accession>
<feature type="transmembrane region" description="Helical" evidence="1">
    <location>
        <begin position="17"/>
        <end position="39"/>
    </location>
</feature>
<dbReference type="STRING" id="53406.SAMN05421553_3570"/>
<dbReference type="EMBL" id="FNSC01000001">
    <property type="protein sequence ID" value="SED88955.1"/>
    <property type="molecule type" value="Genomic_DNA"/>
</dbReference>
<evidence type="ECO:0008006" key="4">
    <source>
        <dbReference type="Google" id="ProtNLM"/>
    </source>
</evidence>
<feature type="transmembrane region" description="Helical" evidence="1">
    <location>
        <begin position="72"/>
        <end position="94"/>
    </location>
</feature>
<gene>
    <name evidence="2" type="ORF">SAMN05421553_3570</name>
</gene>
<sequence>MSKAGETTLAWPICSRVLAGLLGGYVFTYALTAALAQLLPLDRVDALLIASLLSFTFYTLAILWAFAARSTWRAWAVLPAAAPLVLIGFWPHLLERLA</sequence>
<protein>
    <recommendedName>
        <fullName evidence="4">Iron transporter</fullName>
    </recommendedName>
</protein>
<keyword evidence="1" id="KW-0472">Membrane</keyword>
<dbReference type="AlphaFoldDB" id="A0A1H5ECX7"/>
<dbReference type="RefSeq" id="WP_090385027.1">
    <property type="nucleotide sequence ID" value="NZ_CP156749.1"/>
</dbReference>
<name>A0A1H5ECX7_PSEAG</name>
<keyword evidence="3" id="KW-1185">Reference proteome</keyword>